<accession>A0A428SY64</accession>
<comment type="caution">
    <text evidence="1">The sequence shown here is derived from an EMBL/GenBank/DDBJ whole genome shotgun (WGS) entry which is preliminary data.</text>
</comment>
<sequence>MPRTGRFTRTVRHPTAFANAIRAMRRARRRAIIAAVVAAIRLMLPTRPQTIQYIYEEGRPAEPPRLNDEDLLDEFFRGHEQGYRLGFRRGHGSGYRQGLADGFARGLALGQERAYQAGYLDGAGEASD</sequence>
<name>A0A428SY64_9HYPO</name>
<keyword evidence="2" id="KW-1185">Reference proteome</keyword>
<evidence type="ECO:0000313" key="2">
    <source>
        <dbReference type="Proteomes" id="UP000287144"/>
    </source>
</evidence>
<protein>
    <recommendedName>
        <fullName evidence="3">Essential protein Yae1 N-terminal domain-containing protein</fullName>
    </recommendedName>
</protein>
<evidence type="ECO:0000313" key="1">
    <source>
        <dbReference type="EMBL" id="RSL94646.1"/>
    </source>
</evidence>
<evidence type="ECO:0008006" key="3">
    <source>
        <dbReference type="Google" id="ProtNLM"/>
    </source>
</evidence>
<reference evidence="1 2" key="1">
    <citation type="submission" date="2017-06" db="EMBL/GenBank/DDBJ databases">
        <title>Comparative genomic analysis of Ambrosia Fusariam Clade fungi.</title>
        <authorList>
            <person name="Stajich J.E."/>
            <person name="Carrillo J."/>
            <person name="Kijimoto T."/>
            <person name="Eskalen A."/>
            <person name="O'Donnell K."/>
            <person name="Kasson M."/>
        </authorList>
    </citation>
    <scope>NUCLEOTIDE SEQUENCE [LARGE SCALE GENOMIC DNA]</scope>
    <source>
        <strain evidence="1 2">NRRL62579</strain>
    </source>
</reference>
<dbReference type="Proteomes" id="UP000287144">
    <property type="component" value="Unassembled WGS sequence"/>
</dbReference>
<dbReference type="AlphaFoldDB" id="A0A428SY64"/>
<gene>
    <name evidence="1" type="ORF">CEP52_012545</name>
</gene>
<dbReference type="EMBL" id="NKCK01000164">
    <property type="protein sequence ID" value="RSL94646.1"/>
    <property type="molecule type" value="Genomic_DNA"/>
</dbReference>
<organism evidence="1 2">
    <name type="scientific">Fusarium oligoseptatum</name>
    <dbReference type="NCBI Taxonomy" id="2604345"/>
    <lineage>
        <taxon>Eukaryota</taxon>
        <taxon>Fungi</taxon>
        <taxon>Dikarya</taxon>
        <taxon>Ascomycota</taxon>
        <taxon>Pezizomycotina</taxon>
        <taxon>Sordariomycetes</taxon>
        <taxon>Hypocreomycetidae</taxon>
        <taxon>Hypocreales</taxon>
        <taxon>Nectriaceae</taxon>
        <taxon>Fusarium</taxon>
        <taxon>Fusarium solani species complex</taxon>
    </lineage>
</organism>
<proteinExistence type="predicted"/>